<name>A0A9Q9APW2_9PEZI</name>
<reference evidence="1" key="1">
    <citation type="submission" date="2022-06" db="EMBL/GenBank/DDBJ databases">
        <title>Complete genome sequences of two strains of the flax pathogen Septoria linicola.</title>
        <authorList>
            <person name="Lapalu N."/>
            <person name="Simon A."/>
            <person name="Demenou B."/>
            <person name="Paumier D."/>
            <person name="Guillot M.-P."/>
            <person name="Gout L."/>
            <person name="Valade R."/>
        </authorList>
    </citation>
    <scope>NUCLEOTIDE SEQUENCE</scope>
    <source>
        <strain evidence="1">SE15195</strain>
    </source>
</reference>
<keyword evidence="2" id="KW-1185">Reference proteome</keyword>
<evidence type="ECO:0000313" key="1">
    <source>
        <dbReference type="EMBL" id="USW52284.1"/>
    </source>
</evidence>
<protein>
    <submittedName>
        <fullName evidence="1">Uncharacterized protein</fullName>
    </submittedName>
</protein>
<dbReference type="AlphaFoldDB" id="A0A9Q9APW2"/>
<proteinExistence type="predicted"/>
<dbReference type="Proteomes" id="UP001056384">
    <property type="component" value="Chromosome 4"/>
</dbReference>
<dbReference type="EMBL" id="CP099421">
    <property type="protein sequence ID" value="USW52284.1"/>
    <property type="molecule type" value="Genomic_DNA"/>
</dbReference>
<gene>
    <name evidence="1" type="ORF">Slin15195_G056030</name>
</gene>
<dbReference type="OrthoDB" id="3636638at2759"/>
<sequence length="234" mass="26550">MPGTKLCSRLSLDDFLCFNGPTGVTVAHDDSRSNFFHHLGLQENSYRHRMLYSKMKQEAKAGMQRLFDSPYSLASDIMQDKTVAPPYSVNQMSEVAFQQEVKNIYARASRSTRGIYDLTRTDNGQNWVIRWMLWHVIQGRESQVARVTSSAGETDCSASSSYSAKMEWSPASYSTARTSPTWVTATVSPYDCSDSEDWDIDYQVQVKIKKESTIAESKAPHTPRKSAFWDHVMT</sequence>
<accession>A0A9Q9APW2</accession>
<evidence type="ECO:0000313" key="2">
    <source>
        <dbReference type="Proteomes" id="UP001056384"/>
    </source>
</evidence>
<organism evidence="1 2">
    <name type="scientific">Septoria linicola</name>
    <dbReference type="NCBI Taxonomy" id="215465"/>
    <lineage>
        <taxon>Eukaryota</taxon>
        <taxon>Fungi</taxon>
        <taxon>Dikarya</taxon>
        <taxon>Ascomycota</taxon>
        <taxon>Pezizomycotina</taxon>
        <taxon>Dothideomycetes</taxon>
        <taxon>Dothideomycetidae</taxon>
        <taxon>Mycosphaerellales</taxon>
        <taxon>Mycosphaerellaceae</taxon>
        <taxon>Septoria</taxon>
    </lineage>
</organism>